<name>A0A6A3G8P8_9STRA</name>
<reference evidence="1 2" key="1">
    <citation type="submission" date="2018-09" db="EMBL/GenBank/DDBJ databases">
        <title>Genomic investigation of the strawberry pathogen Phytophthora fragariae indicates pathogenicity is determined by transcriptional variation in three key races.</title>
        <authorList>
            <person name="Adams T.M."/>
            <person name="Armitage A.D."/>
            <person name="Sobczyk M.K."/>
            <person name="Bates H.J."/>
            <person name="Dunwell J.M."/>
            <person name="Nellist C.F."/>
            <person name="Harrison R.J."/>
        </authorList>
    </citation>
    <scope>NUCLEOTIDE SEQUENCE [LARGE SCALE GENOMIC DNA]</scope>
    <source>
        <strain evidence="1 2">SCRP249</strain>
    </source>
</reference>
<evidence type="ECO:0000313" key="2">
    <source>
        <dbReference type="Proteomes" id="UP000429607"/>
    </source>
</evidence>
<dbReference type="Proteomes" id="UP000429607">
    <property type="component" value="Unassembled WGS sequence"/>
</dbReference>
<dbReference type="EMBL" id="QXFV01010303">
    <property type="protein sequence ID" value="KAE8953909.1"/>
    <property type="molecule type" value="Genomic_DNA"/>
</dbReference>
<evidence type="ECO:0000313" key="1">
    <source>
        <dbReference type="EMBL" id="KAE8953909.1"/>
    </source>
</evidence>
<proteinExistence type="predicted"/>
<comment type="caution">
    <text evidence="1">The sequence shown here is derived from an EMBL/GenBank/DDBJ whole genome shotgun (WGS) entry which is preliminary data.</text>
</comment>
<protein>
    <submittedName>
        <fullName evidence="1">Uncharacterized protein</fullName>
    </submittedName>
</protein>
<organism evidence="1 2">
    <name type="scientific">Phytophthora rubi</name>
    <dbReference type="NCBI Taxonomy" id="129364"/>
    <lineage>
        <taxon>Eukaryota</taxon>
        <taxon>Sar</taxon>
        <taxon>Stramenopiles</taxon>
        <taxon>Oomycota</taxon>
        <taxon>Peronosporomycetes</taxon>
        <taxon>Peronosporales</taxon>
        <taxon>Peronosporaceae</taxon>
        <taxon>Phytophthora</taxon>
    </lineage>
</organism>
<accession>A0A6A3G8P8</accession>
<sequence>MVVLLKQHLPVTQLSASAVPTNPVLAPLKQR</sequence>
<dbReference type="AlphaFoldDB" id="A0A6A3G8P8"/>
<gene>
    <name evidence="1" type="ORF">PR001_g32701</name>
</gene>